<keyword evidence="3" id="KW-1185">Reference proteome</keyword>
<organism evidence="2 3">
    <name type="scientific">Microbispora oryzae</name>
    <dbReference type="NCBI Taxonomy" id="2806554"/>
    <lineage>
        <taxon>Bacteria</taxon>
        <taxon>Bacillati</taxon>
        <taxon>Actinomycetota</taxon>
        <taxon>Actinomycetes</taxon>
        <taxon>Streptosporangiales</taxon>
        <taxon>Streptosporangiaceae</taxon>
        <taxon>Microbispora</taxon>
    </lineage>
</organism>
<protein>
    <submittedName>
        <fullName evidence="2">Uncharacterized protein</fullName>
    </submittedName>
</protein>
<reference evidence="2" key="1">
    <citation type="submission" date="2021-02" db="EMBL/GenBank/DDBJ databases">
        <title>Draft genome sequence of Microbispora sp. RL4-1S isolated from rice leaves in Thailand.</title>
        <authorList>
            <person name="Muangham S."/>
            <person name="Duangmal K."/>
        </authorList>
    </citation>
    <scope>NUCLEOTIDE SEQUENCE</scope>
    <source>
        <strain evidence="2">RL4-1S</strain>
    </source>
</reference>
<comment type="caution">
    <text evidence="2">The sequence shown here is derived from an EMBL/GenBank/DDBJ whole genome shotgun (WGS) entry which is preliminary data.</text>
</comment>
<keyword evidence="1" id="KW-0812">Transmembrane</keyword>
<evidence type="ECO:0000313" key="3">
    <source>
        <dbReference type="Proteomes" id="UP000674234"/>
    </source>
</evidence>
<gene>
    <name evidence="2" type="ORF">JOL79_31095</name>
</gene>
<dbReference type="RefSeq" id="WP_210159499.1">
    <property type="nucleotide sequence ID" value="NZ_JAFCNB010000029.1"/>
</dbReference>
<evidence type="ECO:0000313" key="2">
    <source>
        <dbReference type="EMBL" id="MBP2708235.1"/>
    </source>
</evidence>
<proteinExistence type="predicted"/>
<name>A0A941AL61_9ACTN</name>
<feature type="transmembrane region" description="Helical" evidence="1">
    <location>
        <begin position="33"/>
        <end position="55"/>
    </location>
</feature>
<evidence type="ECO:0000256" key="1">
    <source>
        <dbReference type="SAM" id="Phobius"/>
    </source>
</evidence>
<feature type="transmembrane region" description="Helical" evidence="1">
    <location>
        <begin position="104"/>
        <end position="121"/>
    </location>
</feature>
<keyword evidence="1" id="KW-1133">Transmembrane helix</keyword>
<dbReference type="AlphaFoldDB" id="A0A941AL61"/>
<keyword evidence="1" id="KW-0472">Membrane</keyword>
<dbReference type="EMBL" id="JAFCNB010000029">
    <property type="protein sequence ID" value="MBP2708235.1"/>
    <property type="molecule type" value="Genomic_DNA"/>
</dbReference>
<sequence length="137" mass="14276">MRIAGYALGGGLILLGLAGLALNAGQADPLSWALWFGGGVVAHDFVLVPVTLALGVPLRRVPRPYRVGLVVAAMITLVSLPVVLGFGRRADNPSQLPLDYGRNLAAVLLGVAVAAVAADAWTRLRRRRHGRAAPPSS</sequence>
<accession>A0A941AL61</accession>
<dbReference type="Proteomes" id="UP000674234">
    <property type="component" value="Unassembled WGS sequence"/>
</dbReference>
<feature type="transmembrane region" description="Helical" evidence="1">
    <location>
        <begin position="67"/>
        <end position="84"/>
    </location>
</feature>